<keyword evidence="2" id="KW-1185">Reference proteome</keyword>
<dbReference type="EMBL" id="BSXG01000131">
    <property type="protein sequence ID" value="GME47309.1"/>
    <property type="molecule type" value="Genomic_DNA"/>
</dbReference>
<accession>A0ACB5SLQ5</accession>
<evidence type="ECO:0000313" key="2">
    <source>
        <dbReference type="Proteomes" id="UP001165186"/>
    </source>
</evidence>
<name>A0ACB5SLQ5_9PEZI</name>
<gene>
    <name evidence="1" type="primary">g9837</name>
    <name evidence="1" type="ORF">NpPPO83_00009837</name>
</gene>
<protein>
    <submittedName>
        <fullName evidence="1">GNS1/SUR4 membrane protein</fullName>
    </submittedName>
</protein>
<reference evidence="1" key="1">
    <citation type="submission" date="2024-09" db="EMBL/GenBank/DDBJ databases">
        <title>Draft Genome Sequences of Neofusicoccum parvum.</title>
        <authorList>
            <person name="Ashida A."/>
            <person name="Camagna M."/>
            <person name="Tanaka A."/>
            <person name="Takemoto D."/>
        </authorList>
    </citation>
    <scope>NUCLEOTIDE SEQUENCE</scope>
    <source>
        <strain evidence="1">PPO83</strain>
    </source>
</reference>
<dbReference type="Proteomes" id="UP001165186">
    <property type="component" value="Unassembled WGS sequence"/>
</dbReference>
<comment type="caution">
    <text evidence="1">The sequence shown here is derived from an EMBL/GenBank/DDBJ whole genome shotgun (WGS) entry which is preliminary data.</text>
</comment>
<organism evidence="1 2">
    <name type="scientific">Neofusicoccum parvum</name>
    <dbReference type="NCBI Taxonomy" id="310453"/>
    <lineage>
        <taxon>Eukaryota</taxon>
        <taxon>Fungi</taxon>
        <taxon>Dikarya</taxon>
        <taxon>Ascomycota</taxon>
        <taxon>Pezizomycotina</taxon>
        <taxon>Dothideomycetes</taxon>
        <taxon>Dothideomycetes incertae sedis</taxon>
        <taxon>Botryosphaeriales</taxon>
        <taxon>Botryosphaeriaceae</taxon>
        <taxon>Neofusicoccum</taxon>
    </lineage>
</organism>
<sequence length="310" mass="34793">MAFTTPLWHLFDKSWTTLTGAPAGTFAFEPEKTPFATINETAAMLAVYYVTIFGGRELMRDRPAFELKLPFMAHNFLLTALSGGLLALFLEQLVPTVWQRGVYSSVCDGSAGWTKPLALLYYLNYLTKYVEFIDTVFLVLKKKPLTFLHTYHHGATALLCYVQMVGETPVSWVPITLNLTVHCVMYWYYFQSARGVKIWWKQYITAMQIVQFVIDLGFVYFTSYTLFASRHFPSLPHAGSCQGGETAALVGVAILTSYLFLFVAFYLATYRGARQPGRSAARKASDLRRLGSKTSGALQGGLKLMPVVKE</sequence>
<proteinExistence type="predicted"/>
<evidence type="ECO:0000313" key="1">
    <source>
        <dbReference type="EMBL" id="GME47309.1"/>
    </source>
</evidence>